<keyword evidence="2" id="KW-1185">Reference proteome</keyword>
<dbReference type="AlphaFoldDB" id="M1P4N8"/>
<organism evidence="1 2">
    <name type="scientific">Desulfocapsa sulfexigens (strain DSM 10523 / SB164P1)</name>
    <dbReference type="NCBI Taxonomy" id="1167006"/>
    <lineage>
        <taxon>Bacteria</taxon>
        <taxon>Pseudomonadati</taxon>
        <taxon>Thermodesulfobacteriota</taxon>
        <taxon>Desulfobulbia</taxon>
        <taxon>Desulfobulbales</taxon>
        <taxon>Desulfocapsaceae</taxon>
        <taxon>Desulfocapsa</taxon>
    </lineage>
</organism>
<evidence type="ECO:0000313" key="2">
    <source>
        <dbReference type="Proteomes" id="UP000011721"/>
    </source>
</evidence>
<dbReference type="EMBL" id="CP003985">
    <property type="protein sequence ID" value="AGF78438.1"/>
    <property type="molecule type" value="Genomic_DNA"/>
</dbReference>
<sequence>MELNFLYLINFVLKLSMKRLLSTLLTFLLLSIAVTAIASGEGLERGEYRVLAYTLSDESSNASSVNNPGKSVSFHSLYISSEAMNTVLNREDLYLNSPHVNINKKNNYQGFALKTAYAPTSNITFHSSIGLTDNLQAQDRDYTERIGWEVDLGIAYKFLNNFAYEVHFGYMDTGELFKESSSYTDVDNITIVVNKLTMSF</sequence>
<protein>
    <submittedName>
        <fullName evidence="1">Uncharacterized protein</fullName>
    </submittedName>
</protein>
<accession>M1P4N8</accession>
<proteinExistence type="predicted"/>
<gene>
    <name evidence="1" type="ordered locus">UWK_01881</name>
</gene>
<name>M1P4N8_DESSD</name>
<dbReference type="STRING" id="1167006.UWK_01881"/>
<dbReference type="KEGG" id="dsf:UWK_01881"/>
<evidence type="ECO:0000313" key="1">
    <source>
        <dbReference type="EMBL" id="AGF78438.1"/>
    </source>
</evidence>
<dbReference type="HOGENOM" id="CLU_1364385_0_0_7"/>
<dbReference type="Proteomes" id="UP000011721">
    <property type="component" value="Chromosome"/>
</dbReference>
<reference evidence="2" key="1">
    <citation type="journal article" date="2013" name="Stand. Genomic Sci.">
        <title>Complete genome sequence of Desulfocapsa sulfexigens, a marine deltaproteobacterium specialized in disproportionating inorganic sulfur compounds.</title>
        <authorList>
            <person name="Finster K.W."/>
            <person name="Kjeldsen K.U."/>
            <person name="Kube M."/>
            <person name="Reinhardt R."/>
            <person name="Mussmann M."/>
            <person name="Amann R."/>
            <person name="Schreiber L."/>
        </authorList>
    </citation>
    <scope>NUCLEOTIDE SEQUENCE [LARGE SCALE GENOMIC DNA]</scope>
    <source>
        <strain evidence="2">DSM 10523 / SB164P1</strain>
    </source>
</reference>